<evidence type="ECO:0000313" key="2">
    <source>
        <dbReference type="EMBL" id="GIJ06318.1"/>
    </source>
</evidence>
<feature type="region of interest" description="Disordered" evidence="1">
    <location>
        <begin position="100"/>
        <end position="131"/>
    </location>
</feature>
<evidence type="ECO:0008006" key="4">
    <source>
        <dbReference type="Google" id="ProtNLM"/>
    </source>
</evidence>
<accession>A0A8J3YD09</accession>
<organism evidence="2 3">
    <name type="scientific">Spirilliplanes yamanashiensis</name>
    <dbReference type="NCBI Taxonomy" id="42233"/>
    <lineage>
        <taxon>Bacteria</taxon>
        <taxon>Bacillati</taxon>
        <taxon>Actinomycetota</taxon>
        <taxon>Actinomycetes</taxon>
        <taxon>Micromonosporales</taxon>
        <taxon>Micromonosporaceae</taxon>
        <taxon>Spirilliplanes</taxon>
    </lineage>
</organism>
<evidence type="ECO:0000313" key="3">
    <source>
        <dbReference type="Proteomes" id="UP000652013"/>
    </source>
</evidence>
<reference evidence="2" key="1">
    <citation type="submission" date="2021-01" db="EMBL/GenBank/DDBJ databases">
        <title>Whole genome shotgun sequence of Spirilliplanes yamanashiensis NBRC 15828.</title>
        <authorList>
            <person name="Komaki H."/>
            <person name="Tamura T."/>
        </authorList>
    </citation>
    <scope>NUCLEOTIDE SEQUENCE</scope>
    <source>
        <strain evidence="2">NBRC 15828</strain>
    </source>
</reference>
<protein>
    <recommendedName>
        <fullName evidence="4">Polyhydroxyalkanoate synthesis regulator phasin</fullName>
    </recommendedName>
</protein>
<gene>
    <name evidence="2" type="ORF">Sya03_56700</name>
</gene>
<feature type="region of interest" description="Disordered" evidence="1">
    <location>
        <begin position="166"/>
        <end position="296"/>
    </location>
</feature>
<feature type="compositionally biased region" description="Low complexity" evidence="1">
    <location>
        <begin position="169"/>
        <end position="200"/>
    </location>
</feature>
<dbReference type="RefSeq" id="WP_306892093.1">
    <property type="nucleotide sequence ID" value="NZ_BAAAGJ010000013.1"/>
</dbReference>
<evidence type="ECO:0000256" key="1">
    <source>
        <dbReference type="SAM" id="MobiDB-lite"/>
    </source>
</evidence>
<proteinExistence type="predicted"/>
<dbReference type="Proteomes" id="UP000652013">
    <property type="component" value="Unassembled WGS sequence"/>
</dbReference>
<dbReference type="AlphaFoldDB" id="A0A8J3YD09"/>
<feature type="compositionally biased region" description="Low complexity" evidence="1">
    <location>
        <begin position="266"/>
        <end position="276"/>
    </location>
</feature>
<dbReference type="EMBL" id="BOOY01000040">
    <property type="protein sequence ID" value="GIJ06318.1"/>
    <property type="molecule type" value="Genomic_DNA"/>
</dbReference>
<feature type="compositionally biased region" description="Low complexity" evidence="1">
    <location>
        <begin position="223"/>
        <end position="234"/>
    </location>
</feature>
<name>A0A8J3YD09_9ACTN</name>
<sequence length="296" mass="29450">MTDAWRAYLEMALGLAEVPRKKAQQVAGELIGKGGATAVQLQGLVEDALSAGMANREALTKIVRFEVDRALGVVGLATADEVTELTDRVRDLERQLRLAQDRLSATESGTAPPVRHADRSDKPAPVPQTSAVAEVAAAGRAKSAAAPAKTAAAPAKKAVAKKVAKKAVAKPAPSPSAQATTASVADAAAAAGQPAPVTDAVPGPPPGKAAAPAKKAAKKAPAKKAAAGDAAGPAQRTPANKATRKATTPSAKQGNARGPRAGGAGPSAASPQASPQLPAPPEPPRFEAPGDGEPTP</sequence>
<feature type="compositionally biased region" description="Polar residues" evidence="1">
    <location>
        <begin position="237"/>
        <end position="252"/>
    </location>
</feature>
<keyword evidence="3" id="KW-1185">Reference proteome</keyword>
<comment type="caution">
    <text evidence="2">The sequence shown here is derived from an EMBL/GenBank/DDBJ whole genome shotgun (WGS) entry which is preliminary data.</text>
</comment>